<evidence type="ECO:0000313" key="1">
    <source>
        <dbReference type="EMBL" id="MCM4079458.1"/>
    </source>
</evidence>
<dbReference type="Pfam" id="PF11512">
    <property type="entry name" value="Atu4866"/>
    <property type="match status" value="1"/>
</dbReference>
<organism evidence="1 2">
    <name type="scientific">Paractinoplanes hotanensis</name>
    <dbReference type="NCBI Taxonomy" id="2906497"/>
    <lineage>
        <taxon>Bacteria</taxon>
        <taxon>Bacillati</taxon>
        <taxon>Actinomycetota</taxon>
        <taxon>Actinomycetes</taxon>
        <taxon>Micromonosporales</taxon>
        <taxon>Micromonosporaceae</taxon>
        <taxon>Paractinoplanes</taxon>
    </lineage>
</organism>
<dbReference type="RefSeq" id="WP_251799306.1">
    <property type="nucleotide sequence ID" value="NZ_JAMQOL010000022.1"/>
</dbReference>
<reference evidence="1 2" key="1">
    <citation type="submission" date="2022-06" db="EMBL/GenBank/DDBJ databases">
        <title>Actinoplanes abujensis sp. nov., isolated from Nigerian arid soil.</title>
        <authorList>
            <person name="Ding P."/>
        </authorList>
    </citation>
    <scope>NUCLEOTIDE SEQUENCE [LARGE SCALE GENOMIC DNA]</scope>
    <source>
        <strain evidence="2">TRM88002</strain>
    </source>
</reference>
<accession>A0ABT0Y1R9</accession>
<protein>
    <submittedName>
        <fullName evidence="1">Atu4866 domain-containing protein</fullName>
    </submittedName>
</protein>
<comment type="caution">
    <text evidence="1">The sequence shown here is derived from an EMBL/GenBank/DDBJ whole genome shotgun (WGS) entry which is preliminary data.</text>
</comment>
<dbReference type="Gene3D" id="2.40.128.290">
    <property type="entry name" value="Uncharacterised protein Atu4866, PF11512"/>
    <property type="match status" value="1"/>
</dbReference>
<proteinExistence type="predicted"/>
<dbReference type="EMBL" id="JAMQOL010000022">
    <property type="protein sequence ID" value="MCM4079458.1"/>
    <property type="molecule type" value="Genomic_DNA"/>
</dbReference>
<dbReference type="InterPro" id="IPR020955">
    <property type="entry name" value="Uncharacterised_Atu4866"/>
</dbReference>
<keyword evidence="2" id="KW-1185">Reference proteome</keyword>
<evidence type="ECO:0000313" key="2">
    <source>
        <dbReference type="Proteomes" id="UP001523216"/>
    </source>
</evidence>
<name>A0ABT0Y1R9_9ACTN</name>
<sequence length="117" mass="12283">MHQHVDTAVLDATALIAIAMGGQAAEQPGTSGRKPTRVAVSAPVGIWLSADGTVRLDIRTDGTYAGKVAGRKRRPQGTYDLAGRTLTLSDYSGLRTPVSVGDEVLEMAGHRLGRAGW</sequence>
<dbReference type="Proteomes" id="UP001523216">
    <property type="component" value="Unassembled WGS sequence"/>
</dbReference>
<dbReference type="InterPro" id="IPR038646">
    <property type="entry name" value="Atu4866-like_sf"/>
</dbReference>
<gene>
    <name evidence="1" type="ORF">LXN57_17945</name>
</gene>